<dbReference type="InterPro" id="IPR050248">
    <property type="entry name" value="Polysacc_deacetylase_ArnD"/>
</dbReference>
<name>A0A841FJZ1_9ACTN</name>
<dbReference type="GO" id="GO:0016020">
    <property type="term" value="C:membrane"/>
    <property type="evidence" value="ECO:0007669"/>
    <property type="project" value="TreeGrafter"/>
</dbReference>
<dbReference type="PANTHER" id="PTHR10587:SF133">
    <property type="entry name" value="CHITIN DEACETYLASE 1-RELATED"/>
    <property type="match status" value="1"/>
</dbReference>
<dbReference type="InterPro" id="IPR002509">
    <property type="entry name" value="NODB_dom"/>
</dbReference>
<dbReference type="GO" id="GO:0005975">
    <property type="term" value="P:carbohydrate metabolic process"/>
    <property type="evidence" value="ECO:0007669"/>
    <property type="project" value="InterPro"/>
</dbReference>
<comment type="caution">
    <text evidence="6">The sequence shown here is derived from an EMBL/GenBank/DDBJ whole genome shotgun (WGS) entry which is preliminary data.</text>
</comment>
<protein>
    <submittedName>
        <fullName evidence="6">Peptidoglycan/xylan/chitin deacetylase (PgdA/CDA1 family)</fullName>
    </submittedName>
</protein>
<reference evidence="6 7" key="1">
    <citation type="submission" date="2020-08" db="EMBL/GenBank/DDBJ databases">
        <title>Genomic Encyclopedia of Type Strains, Phase IV (KMG-IV): sequencing the most valuable type-strain genomes for metagenomic binning, comparative biology and taxonomic classification.</title>
        <authorList>
            <person name="Goeker M."/>
        </authorList>
    </citation>
    <scope>NUCLEOTIDE SEQUENCE [LARGE SCALE GENOMIC DNA]</scope>
    <source>
        <strain evidence="6 7">YIM 65646</strain>
    </source>
</reference>
<keyword evidence="4" id="KW-0812">Transmembrane</keyword>
<evidence type="ECO:0000259" key="5">
    <source>
        <dbReference type="PROSITE" id="PS51677"/>
    </source>
</evidence>
<evidence type="ECO:0000256" key="3">
    <source>
        <dbReference type="SAM" id="MobiDB-lite"/>
    </source>
</evidence>
<feature type="domain" description="NodB homology" evidence="5">
    <location>
        <begin position="97"/>
        <end position="284"/>
    </location>
</feature>
<dbReference type="GO" id="GO:0016810">
    <property type="term" value="F:hydrolase activity, acting on carbon-nitrogen (but not peptide) bonds"/>
    <property type="evidence" value="ECO:0007669"/>
    <property type="project" value="InterPro"/>
</dbReference>
<gene>
    <name evidence="6" type="ORF">HNR73_001317</name>
</gene>
<dbReference type="EMBL" id="JACHGT010000003">
    <property type="protein sequence ID" value="MBB6033467.1"/>
    <property type="molecule type" value="Genomic_DNA"/>
</dbReference>
<evidence type="ECO:0000313" key="6">
    <source>
        <dbReference type="EMBL" id="MBB6033467.1"/>
    </source>
</evidence>
<proteinExistence type="predicted"/>
<dbReference type="AlphaFoldDB" id="A0A841FJZ1"/>
<dbReference type="GO" id="GO:0046872">
    <property type="term" value="F:metal ion binding"/>
    <property type="evidence" value="ECO:0007669"/>
    <property type="project" value="UniProtKB-KW"/>
</dbReference>
<keyword evidence="4" id="KW-1133">Transmembrane helix</keyword>
<dbReference type="CDD" id="cd10917">
    <property type="entry name" value="CE4_NodB_like_6s_7s"/>
    <property type="match status" value="1"/>
</dbReference>
<feature type="region of interest" description="Disordered" evidence="3">
    <location>
        <begin position="37"/>
        <end position="86"/>
    </location>
</feature>
<dbReference type="RefSeq" id="WP_184786380.1">
    <property type="nucleotide sequence ID" value="NZ_BONT01000015.1"/>
</dbReference>
<evidence type="ECO:0000313" key="7">
    <source>
        <dbReference type="Proteomes" id="UP000548476"/>
    </source>
</evidence>
<dbReference type="InterPro" id="IPR011330">
    <property type="entry name" value="Glyco_hydro/deAcase_b/a-brl"/>
</dbReference>
<feature type="transmembrane region" description="Helical" evidence="4">
    <location>
        <begin position="7"/>
        <end position="30"/>
    </location>
</feature>
<evidence type="ECO:0000256" key="4">
    <source>
        <dbReference type="SAM" id="Phobius"/>
    </source>
</evidence>
<organism evidence="6 7">
    <name type="scientific">Phytomonospora endophytica</name>
    <dbReference type="NCBI Taxonomy" id="714109"/>
    <lineage>
        <taxon>Bacteria</taxon>
        <taxon>Bacillati</taxon>
        <taxon>Actinomycetota</taxon>
        <taxon>Actinomycetes</taxon>
        <taxon>Micromonosporales</taxon>
        <taxon>Micromonosporaceae</taxon>
        <taxon>Phytomonospora</taxon>
    </lineage>
</organism>
<dbReference type="PROSITE" id="PS51677">
    <property type="entry name" value="NODB"/>
    <property type="match status" value="1"/>
</dbReference>
<keyword evidence="2" id="KW-0378">Hydrolase</keyword>
<dbReference type="PANTHER" id="PTHR10587">
    <property type="entry name" value="GLYCOSYL TRANSFERASE-RELATED"/>
    <property type="match status" value="1"/>
</dbReference>
<feature type="compositionally biased region" description="Low complexity" evidence="3">
    <location>
        <begin position="45"/>
        <end position="72"/>
    </location>
</feature>
<dbReference type="SUPFAM" id="SSF88713">
    <property type="entry name" value="Glycoside hydrolase/deacetylase"/>
    <property type="match status" value="1"/>
</dbReference>
<dbReference type="Pfam" id="PF01522">
    <property type="entry name" value="Polysacc_deac_1"/>
    <property type="match status" value="1"/>
</dbReference>
<accession>A0A841FJZ1</accession>
<evidence type="ECO:0000256" key="1">
    <source>
        <dbReference type="ARBA" id="ARBA00022723"/>
    </source>
</evidence>
<keyword evidence="1" id="KW-0479">Metal-binding</keyword>
<dbReference type="Proteomes" id="UP000548476">
    <property type="component" value="Unassembled WGS sequence"/>
</dbReference>
<dbReference type="Gene3D" id="3.20.20.370">
    <property type="entry name" value="Glycoside hydrolase/deacetylase"/>
    <property type="match status" value="1"/>
</dbReference>
<sequence>MPVNRREWIIVAAVGAVIVLSLAGLVFLAARGGGQDGAAPDVTVPTASATSAPPRAPTSPAASPSASPSPSASAPPAPPVPDGLAGTDVTALPTAAKVVALTIDVGGDKAGLSSMLATLAAENVPATFFVTGDFAAEHPAEVGAILAGGHRIGNHSMTHPHFPPLSDAEIAIEVADAERALNAAGADPRPWFRFPYGDRDDRCVGLLNDSGYVPVRWTVDTLGWKGVDAGITADIVVDRVLYALQPGEIVLMHAGSNPGDGSTVDADALPDVIVRLSEAGYGFVTLDAMLG</sequence>
<keyword evidence="4" id="KW-0472">Membrane</keyword>
<keyword evidence="7" id="KW-1185">Reference proteome</keyword>
<evidence type="ECO:0000256" key="2">
    <source>
        <dbReference type="ARBA" id="ARBA00022801"/>
    </source>
</evidence>